<dbReference type="InterPro" id="IPR000620">
    <property type="entry name" value="EamA_dom"/>
</dbReference>
<dbReference type="InterPro" id="IPR037185">
    <property type="entry name" value="EmrE-like"/>
</dbReference>
<feature type="transmembrane region" description="Helical" evidence="1">
    <location>
        <begin position="74"/>
        <end position="93"/>
    </location>
</feature>
<sequence>MSSDQHLRGVLIAFLAFFAYAVSDASVKAIAGAIPAYESAFLGTLIGLAALPLALAKGEGFFDMVRTTNRPLWFVRFVSSALSSVGAIVAFTHLSMAEAFVLIFLMPSLIIVLSVVFLKERVGVRRWSAVLIGFAGVLIVLRPGFRELTVGHLGAFICALGAAVSVVILRAMGPKETNASLFGAGMLGAIVLCGLASIPTFQMPTRIEWVLLASYGLLAAVASVLLIHATAEAPASLVGTTQYSQMIWAVLFGYLFFGDDVDAPMAAGIALIVGSGMLTLMREKKRGVVLPPQVP</sequence>
<feature type="domain" description="EamA" evidence="2">
    <location>
        <begin position="151"/>
        <end position="280"/>
    </location>
</feature>
<dbReference type="Proteomes" id="UP000001399">
    <property type="component" value="Chromosome"/>
</dbReference>
<dbReference type="PANTHER" id="PTHR22911">
    <property type="entry name" value="ACYL-MALONYL CONDENSING ENZYME-RELATED"/>
    <property type="match status" value="1"/>
</dbReference>
<dbReference type="AlphaFoldDB" id="E3I6I5"/>
<proteinExistence type="predicted"/>
<dbReference type="GO" id="GO:0016020">
    <property type="term" value="C:membrane"/>
    <property type="evidence" value="ECO:0007669"/>
    <property type="project" value="InterPro"/>
</dbReference>
<dbReference type="RefSeq" id="WP_013419034.1">
    <property type="nucleotide sequence ID" value="NC_014664.1"/>
</dbReference>
<organism evidence="3 4">
    <name type="scientific">Rhodomicrobium vannielii (strain ATCC 17100 / DSM 162 / LMG 4299 / NCIMB 10020 / ATH 3.1.1)</name>
    <dbReference type="NCBI Taxonomy" id="648757"/>
    <lineage>
        <taxon>Bacteria</taxon>
        <taxon>Pseudomonadati</taxon>
        <taxon>Pseudomonadota</taxon>
        <taxon>Alphaproteobacteria</taxon>
        <taxon>Hyphomicrobiales</taxon>
        <taxon>Hyphomicrobiaceae</taxon>
        <taxon>Rhodomicrobium</taxon>
    </lineage>
</organism>
<feature type="transmembrane region" description="Helical" evidence="1">
    <location>
        <begin position="151"/>
        <end position="169"/>
    </location>
</feature>
<dbReference type="STRING" id="648757.Rvan_1373"/>
<dbReference type="OrthoDB" id="7818056at2"/>
<feature type="transmembrane region" description="Helical" evidence="1">
    <location>
        <begin position="99"/>
        <end position="118"/>
    </location>
</feature>
<protein>
    <recommendedName>
        <fullName evidence="2">EamA domain-containing protein</fullName>
    </recommendedName>
</protein>
<dbReference type="PANTHER" id="PTHR22911:SF135">
    <property type="entry name" value="BLR4310 PROTEIN"/>
    <property type="match status" value="1"/>
</dbReference>
<dbReference type="KEGG" id="rva:Rvan_1373"/>
<keyword evidence="1" id="KW-0472">Membrane</keyword>
<dbReference type="EMBL" id="CP002292">
    <property type="protein sequence ID" value="ADP70632.1"/>
    <property type="molecule type" value="Genomic_DNA"/>
</dbReference>
<feature type="domain" description="EamA" evidence="2">
    <location>
        <begin position="8"/>
        <end position="141"/>
    </location>
</feature>
<keyword evidence="1" id="KW-0812">Transmembrane</keyword>
<dbReference type="HOGENOM" id="CLU_032828_2_0_5"/>
<evidence type="ECO:0000313" key="3">
    <source>
        <dbReference type="EMBL" id="ADP70632.1"/>
    </source>
</evidence>
<feature type="transmembrane region" description="Helical" evidence="1">
    <location>
        <begin position="207"/>
        <end position="228"/>
    </location>
</feature>
<reference evidence="4" key="1">
    <citation type="journal article" date="2011" name="J. Bacteriol.">
        <title>Genome sequences of eight morphologically diverse alphaproteobacteria.</title>
        <authorList>
            <consortium name="US DOE Joint Genome Institute"/>
            <person name="Brown P.J."/>
            <person name="Kysela D.T."/>
            <person name="Buechlein A."/>
            <person name="Hemmerich C."/>
            <person name="Brun Y.V."/>
        </authorList>
    </citation>
    <scope>NUCLEOTIDE SEQUENCE [LARGE SCALE GENOMIC DNA]</scope>
    <source>
        <strain evidence="4">ATCC 17100 / ATH 3.1.1 / DSM 162 / LMG 4299</strain>
    </source>
</reference>
<dbReference type="Pfam" id="PF00892">
    <property type="entry name" value="EamA"/>
    <property type="match status" value="2"/>
</dbReference>
<evidence type="ECO:0000259" key="2">
    <source>
        <dbReference type="Pfam" id="PF00892"/>
    </source>
</evidence>
<dbReference type="SUPFAM" id="SSF103481">
    <property type="entry name" value="Multidrug resistance efflux transporter EmrE"/>
    <property type="match status" value="2"/>
</dbReference>
<accession>E3I6I5</accession>
<feature type="transmembrane region" description="Helical" evidence="1">
    <location>
        <begin position="181"/>
        <end position="201"/>
    </location>
</feature>
<dbReference type="eggNOG" id="COG0697">
    <property type="taxonomic scope" value="Bacteria"/>
</dbReference>
<feature type="transmembrane region" description="Helical" evidence="1">
    <location>
        <begin position="263"/>
        <end position="281"/>
    </location>
</feature>
<keyword evidence="1" id="KW-1133">Transmembrane helix</keyword>
<feature type="transmembrane region" description="Helical" evidence="1">
    <location>
        <begin position="39"/>
        <end position="62"/>
    </location>
</feature>
<keyword evidence="4" id="KW-1185">Reference proteome</keyword>
<evidence type="ECO:0000256" key="1">
    <source>
        <dbReference type="SAM" id="Phobius"/>
    </source>
</evidence>
<gene>
    <name evidence="3" type="ordered locus">Rvan_1373</name>
</gene>
<name>E3I6I5_RHOVT</name>
<evidence type="ECO:0000313" key="4">
    <source>
        <dbReference type="Proteomes" id="UP000001399"/>
    </source>
</evidence>
<feature type="transmembrane region" description="Helical" evidence="1">
    <location>
        <begin position="235"/>
        <end position="257"/>
    </location>
</feature>
<feature type="transmembrane region" description="Helical" evidence="1">
    <location>
        <begin position="127"/>
        <end position="145"/>
    </location>
</feature>